<organism evidence="3 4">
    <name type="scientific">Kutzneria chonburiensis</name>
    <dbReference type="NCBI Taxonomy" id="1483604"/>
    <lineage>
        <taxon>Bacteria</taxon>
        <taxon>Bacillati</taxon>
        <taxon>Actinomycetota</taxon>
        <taxon>Actinomycetes</taxon>
        <taxon>Pseudonocardiales</taxon>
        <taxon>Pseudonocardiaceae</taxon>
        <taxon>Kutzneria</taxon>
    </lineage>
</organism>
<proteinExistence type="predicted"/>
<evidence type="ECO:0000256" key="1">
    <source>
        <dbReference type="SAM" id="MobiDB-lite"/>
    </source>
</evidence>
<evidence type="ECO:0000259" key="2">
    <source>
        <dbReference type="Pfam" id="PF01464"/>
    </source>
</evidence>
<evidence type="ECO:0000313" key="4">
    <source>
        <dbReference type="Proteomes" id="UP001589810"/>
    </source>
</evidence>
<evidence type="ECO:0000313" key="3">
    <source>
        <dbReference type="EMBL" id="MFC0544845.1"/>
    </source>
</evidence>
<accession>A0ABV6MYC6</accession>
<dbReference type="Pfam" id="PF06013">
    <property type="entry name" value="WXG100"/>
    <property type="match status" value="1"/>
</dbReference>
<dbReference type="SUPFAM" id="SSF140453">
    <property type="entry name" value="EsxAB dimer-like"/>
    <property type="match status" value="1"/>
</dbReference>
<dbReference type="InterPro" id="IPR036689">
    <property type="entry name" value="ESAT-6-like_sf"/>
</dbReference>
<dbReference type="Proteomes" id="UP001589810">
    <property type="component" value="Unassembled WGS sequence"/>
</dbReference>
<feature type="compositionally biased region" description="Polar residues" evidence="1">
    <location>
        <begin position="208"/>
        <end position="217"/>
    </location>
</feature>
<dbReference type="SUPFAM" id="SSF53955">
    <property type="entry name" value="Lysozyme-like"/>
    <property type="match status" value="1"/>
</dbReference>
<name>A0ABV6MYC6_9PSEU</name>
<gene>
    <name evidence="3" type="ORF">ACFFH7_25300</name>
</gene>
<dbReference type="CDD" id="cd13402">
    <property type="entry name" value="LT_TF-like"/>
    <property type="match status" value="1"/>
</dbReference>
<dbReference type="InterPro" id="IPR008258">
    <property type="entry name" value="Transglycosylase_SLT_dom_1"/>
</dbReference>
<reference evidence="3 4" key="1">
    <citation type="submission" date="2024-09" db="EMBL/GenBank/DDBJ databases">
        <authorList>
            <person name="Sun Q."/>
            <person name="Mori K."/>
        </authorList>
    </citation>
    <scope>NUCLEOTIDE SEQUENCE [LARGE SCALE GENOMIC DNA]</scope>
    <source>
        <strain evidence="3 4">TBRC 1432</strain>
    </source>
</reference>
<sequence length="378" mass="38455">MSAVDDVAALPGGGAVAEIARKVEKAQPQAIRDVAKHWRDSASKCDNQGKAVTSAVNALDGAWSGGSADSFTAYMGNFTKAGGSMSEALNNGAAALESAANTVEQAKSAVDSRCEGLLGEVRSWDAAHPQPKDGEREAAIERLCNAAKGDVQKSVDAANNELSNALNQLKSATFIGSKFSVLPAPGEQTFVPGPGRTIDWKANPDPNPTTTSTESQHSSGGGGGGGGGGSYGGGGDGGGGGGGLGPSGGPPEGGGGPAPQGQVKEWIEEAMKILQENGVDTSKMSENDIWAIIQHESGGNPHAINLWDSNAKAGHPSKGLMQCIDGTFQSNKLPGHDDIYNPVDNIIAGVRYSIARYGSVSNVPGIRAMSHGGAYQGY</sequence>
<dbReference type="Gene3D" id="1.10.530.10">
    <property type="match status" value="1"/>
</dbReference>
<protein>
    <submittedName>
        <fullName evidence="3">WXG100 family type VII secretion target</fullName>
    </submittedName>
</protein>
<dbReference type="PANTHER" id="PTHR21525:SF9">
    <property type="entry name" value="CHANNEL_COLICIN DOMAIN-CONTAINING PROTEIN"/>
    <property type="match status" value="1"/>
</dbReference>
<dbReference type="InterPro" id="IPR010310">
    <property type="entry name" value="T7SS_ESAT-6-like"/>
</dbReference>
<dbReference type="PANTHER" id="PTHR21525">
    <property type="entry name" value="MOTILE SPERM PROTEIN"/>
    <property type="match status" value="1"/>
</dbReference>
<dbReference type="Pfam" id="PF01464">
    <property type="entry name" value="SLT"/>
    <property type="match status" value="1"/>
</dbReference>
<feature type="region of interest" description="Disordered" evidence="1">
    <location>
        <begin position="186"/>
        <end position="261"/>
    </location>
</feature>
<dbReference type="InterPro" id="IPR023346">
    <property type="entry name" value="Lysozyme-like_dom_sf"/>
</dbReference>
<feature type="compositionally biased region" description="Gly residues" evidence="1">
    <location>
        <begin position="219"/>
        <end position="258"/>
    </location>
</feature>
<comment type="caution">
    <text evidence="3">The sequence shown here is derived from an EMBL/GenBank/DDBJ whole genome shotgun (WGS) entry which is preliminary data.</text>
</comment>
<feature type="domain" description="Transglycosylase SLT" evidence="2">
    <location>
        <begin position="282"/>
        <end position="358"/>
    </location>
</feature>
<dbReference type="RefSeq" id="WP_273936423.1">
    <property type="nucleotide sequence ID" value="NZ_CP097263.1"/>
</dbReference>
<keyword evidence="4" id="KW-1185">Reference proteome</keyword>
<dbReference type="Gene3D" id="1.10.287.1060">
    <property type="entry name" value="ESAT-6-like"/>
    <property type="match status" value="1"/>
</dbReference>
<dbReference type="EMBL" id="JBHLUD010000008">
    <property type="protein sequence ID" value="MFC0544845.1"/>
    <property type="molecule type" value="Genomic_DNA"/>
</dbReference>